<evidence type="ECO:0000256" key="1">
    <source>
        <dbReference type="SAM" id="MobiDB-lite"/>
    </source>
</evidence>
<evidence type="ECO:0000313" key="3">
    <source>
        <dbReference type="Proteomes" id="UP001189429"/>
    </source>
</evidence>
<dbReference type="EMBL" id="CAUYUJ010019402">
    <property type="protein sequence ID" value="CAK0890918.1"/>
    <property type="molecule type" value="Genomic_DNA"/>
</dbReference>
<feature type="compositionally biased region" description="Low complexity" evidence="1">
    <location>
        <begin position="17"/>
        <end position="53"/>
    </location>
</feature>
<keyword evidence="3" id="KW-1185">Reference proteome</keyword>
<evidence type="ECO:0000313" key="2">
    <source>
        <dbReference type="EMBL" id="CAK0890918.1"/>
    </source>
</evidence>
<proteinExistence type="predicted"/>
<accession>A0ABN9WVP0</accession>
<protein>
    <submittedName>
        <fullName evidence="2">Uncharacterized protein</fullName>
    </submittedName>
</protein>
<organism evidence="2 3">
    <name type="scientific">Prorocentrum cordatum</name>
    <dbReference type="NCBI Taxonomy" id="2364126"/>
    <lineage>
        <taxon>Eukaryota</taxon>
        <taxon>Sar</taxon>
        <taxon>Alveolata</taxon>
        <taxon>Dinophyceae</taxon>
        <taxon>Prorocentrales</taxon>
        <taxon>Prorocentraceae</taxon>
        <taxon>Prorocentrum</taxon>
    </lineage>
</organism>
<reference evidence="2" key="1">
    <citation type="submission" date="2023-10" db="EMBL/GenBank/DDBJ databases">
        <authorList>
            <person name="Chen Y."/>
            <person name="Shah S."/>
            <person name="Dougan E. K."/>
            <person name="Thang M."/>
            <person name="Chan C."/>
        </authorList>
    </citation>
    <scope>NUCLEOTIDE SEQUENCE [LARGE SCALE GENOMIC DNA]</scope>
</reference>
<name>A0ABN9WVP0_9DINO</name>
<feature type="region of interest" description="Disordered" evidence="1">
    <location>
        <begin position="1"/>
        <end position="107"/>
    </location>
</feature>
<sequence>MREEPKETSGQEPLRPEPAAGTAAGAEERPPAGAAARGAPAAAGAPGEVEGAAGSRGDPSAACEAPECPSGAGRAQRGTRAQEAVLARAGDPSDGGAVDPCHGISGDDEVFWRRFSPSQVDFAR</sequence>
<gene>
    <name evidence="2" type="ORF">PCOR1329_LOCUS71009</name>
</gene>
<dbReference type="Proteomes" id="UP001189429">
    <property type="component" value="Unassembled WGS sequence"/>
</dbReference>
<comment type="caution">
    <text evidence="2">The sequence shown here is derived from an EMBL/GenBank/DDBJ whole genome shotgun (WGS) entry which is preliminary data.</text>
</comment>